<keyword evidence="2" id="KW-1185">Reference proteome</keyword>
<dbReference type="STRING" id="1777138.AWB77_04151"/>
<dbReference type="Proteomes" id="UP000054903">
    <property type="component" value="Unassembled WGS sequence"/>
</dbReference>
<sequence length="86" mass="9880">MTSKPDAPFILYGRAWCHLCDEMRAALEPIAARYGRPIEWIDIDEDPRLTARYDELVPVLMLDDVELCHYRLDADAVHAALLAREP</sequence>
<accession>A0A158CI18</accession>
<dbReference type="EMBL" id="FCNX02000010">
    <property type="protein sequence ID" value="SAK82018.1"/>
    <property type="molecule type" value="Genomic_DNA"/>
</dbReference>
<name>A0A158CI18_9BURK</name>
<protein>
    <submittedName>
        <fullName evidence="1">Glutaredoxin 2</fullName>
    </submittedName>
</protein>
<comment type="caution">
    <text evidence="1">The sequence shown here is derived from an EMBL/GenBank/DDBJ whole genome shotgun (WGS) entry which is preliminary data.</text>
</comment>
<dbReference type="InterPro" id="IPR008554">
    <property type="entry name" value="Glutaredoxin-like"/>
</dbReference>
<dbReference type="SUPFAM" id="SSF52833">
    <property type="entry name" value="Thioredoxin-like"/>
    <property type="match status" value="1"/>
</dbReference>
<dbReference type="AlphaFoldDB" id="A0A158CI18"/>
<dbReference type="Pfam" id="PF05768">
    <property type="entry name" value="Glrx-like"/>
    <property type="match status" value="1"/>
</dbReference>
<evidence type="ECO:0000313" key="1">
    <source>
        <dbReference type="EMBL" id="SAK82018.1"/>
    </source>
</evidence>
<proteinExistence type="predicted"/>
<dbReference type="OrthoDB" id="8779161at2"/>
<dbReference type="Gene3D" id="3.40.30.10">
    <property type="entry name" value="Glutaredoxin"/>
    <property type="match status" value="1"/>
</dbReference>
<dbReference type="InterPro" id="IPR036249">
    <property type="entry name" value="Thioredoxin-like_sf"/>
</dbReference>
<dbReference type="RefSeq" id="WP_061136287.1">
    <property type="nucleotide sequence ID" value="NZ_FCNX02000010.1"/>
</dbReference>
<gene>
    <name evidence="1" type="ORF">AWB77_04151</name>
</gene>
<evidence type="ECO:0000313" key="2">
    <source>
        <dbReference type="Proteomes" id="UP000054903"/>
    </source>
</evidence>
<organism evidence="1 2">
    <name type="scientific">Caballeronia fortuita</name>
    <dbReference type="NCBI Taxonomy" id="1777138"/>
    <lineage>
        <taxon>Bacteria</taxon>
        <taxon>Pseudomonadati</taxon>
        <taxon>Pseudomonadota</taxon>
        <taxon>Betaproteobacteria</taxon>
        <taxon>Burkholderiales</taxon>
        <taxon>Burkholderiaceae</taxon>
        <taxon>Caballeronia</taxon>
    </lineage>
</organism>
<reference evidence="1" key="1">
    <citation type="submission" date="2016-01" db="EMBL/GenBank/DDBJ databases">
        <authorList>
            <person name="Peeters C."/>
        </authorList>
    </citation>
    <scope>NUCLEOTIDE SEQUENCE</scope>
    <source>
        <strain evidence="1">LMG 29320</strain>
    </source>
</reference>